<dbReference type="AlphaFoldDB" id="A0A0B7NK19"/>
<evidence type="ECO:0000313" key="2">
    <source>
        <dbReference type="Proteomes" id="UP000054107"/>
    </source>
</evidence>
<proteinExistence type="predicted"/>
<dbReference type="Proteomes" id="UP000054107">
    <property type="component" value="Unassembled WGS sequence"/>
</dbReference>
<protein>
    <submittedName>
        <fullName evidence="1">Uncharacterized protein</fullName>
    </submittedName>
</protein>
<gene>
    <name evidence="1" type="primary">PARPA_10090.1 scaffold 39287</name>
</gene>
<sequence length="123" mass="13801">MYFIESTITPDYTSIVAEIKGGQDKRNYPGYPILDNKGLVSNADEHEAAGSSGRMANRPLELHRLSLVSKKRKLKDQVIPEDLVSQLNNTATRNSTTRMYNASWKKYVNRCTKITVVVPGNVD</sequence>
<dbReference type="EMBL" id="LN732637">
    <property type="protein sequence ID" value="CEP15849.1"/>
    <property type="molecule type" value="Genomic_DNA"/>
</dbReference>
<keyword evidence="2" id="KW-1185">Reference proteome</keyword>
<name>A0A0B7NK19_9FUNG</name>
<accession>A0A0B7NK19</accession>
<reference evidence="1 2" key="1">
    <citation type="submission" date="2014-09" db="EMBL/GenBank/DDBJ databases">
        <authorList>
            <person name="Ellenberger Sabrina"/>
        </authorList>
    </citation>
    <scope>NUCLEOTIDE SEQUENCE [LARGE SCALE GENOMIC DNA]</scope>
    <source>
        <strain evidence="1 2">CBS 412.66</strain>
    </source>
</reference>
<evidence type="ECO:0000313" key="1">
    <source>
        <dbReference type="EMBL" id="CEP15849.1"/>
    </source>
</evidence>
<organism evidence="1 2">
    <name type="scientific">Parasitella parasitica</name>
    <dbReference type="NCBI Taxonomy" id="35722"/>
    <lineage>
        <taxon>Eukaryota</taxon>
        <taxon>Fungi</taxon>
        <taxon>Fungi incertae sedis</taxon>
        <taxon>Mucoromycota</taxon>
        <taxon>Mucoromycotina</taxon>
        <taxon>Mucoromycetes</taxon>
        <taxon>Mucorales</taxon>
        <taxon>Mucorineae</taxon>
        <taxon>Mucoraceae</taxon>
        <taxon>Parasitella</taxon>
    </lineage>
</organism>